<reference evidence="2" key="2">
    <citation type="submission" date="2022-01" db="EMBL/GenBank/DDBJ databases">
        <authorList>
            <person name="Yamashiro T."/>
            <person name="Shiraishi A."/>
            <person name="Satake H."/>
            <person name="Nakayama K."/>
        </authorList>
    </citation>
    <scope>NUCLEOTIDE SEQUENCE</scope>
</reference>
<evidence type="ECO:0000313" key="2">
    <source>
        <dbReference type="EMBL" id="GJS62854.1"/>
    </source>
</evidence>
<gene>
    <name evidence="2" type="ORF">Tco_0677418</name>
</gene>
<accession>A0ABQ4XC49</accession>
<comment type="caution">
    <text evidence="2">The sequence shown here is derived from an EMBL/GenBank/DDBJ whole genome shotgun (WGS) entry which is preliminary data.</text>
</comment>
<proteinExistence type="predicted"/>
<organism evidence="2 3">
    <name type="scientific">Tanacetum coccineum</name>
    <dbReference type="NCBI Taxonomy" id="301880"/>
    <lineage>
        <taxon>Eukaryota</taxon>
        <taxon>Viridiplantae</taxon>
        <taxon>Streptophyta</taxon>
        <taxon>Embryophyta</taxon>
        <taxon>Tracheophyta</taxon>
        <taxon>Spermatophyta</taxon>
        <taxon>Magnoliopsida</taxon>
        <taxon>eudicotyledons</taxon>
        <taxon>Gunneridae</taxon>
        <taxon>Pentapetalae</taxon>
        <taxon>asterids</taxon>
        <taxon>campanulids</taxon>
        <taxon>Asterales</taxon>
        <taxon>Asteraceae</taxon>
        <taxon>Asteroideae</taxon>
        <taxon>Anthemideae</taxon>
        <taxon>Anthemidinae</taxon>
        <taxon>Tanacetum</taxon>
    </lineage>
</organism>
<feature type="region of interest" description="Disordered" evidence="1">
    <location>
        <begin position="149"/>
        <end position="169"/>
    </location>
</feature>
<sequence length="169" mass="19291">MERTGLRFAYHLRRGYVLLLILGTRSERARLLLLLDRLEVRADYGFIGTLDKEIRRDPEREVGYRITDTWDEMLEDMPGAPVTDETELGRRMTNFVTTRDRRAHAHTALIMEREARLSCEAWGRSRDASDLTRSEVMALRTQVTALQGQLGPASGPTWPEILEEAGSSS</sequence>
<dbReference type="Proteomes" id="UP001151760">
    <property type="component" value="Unassembled WGS sequence"/>
</dbReference>
<evidence type="ECO:0000313" key="3">
    <source>
        <dbReference type="Proteomes" id="UP001151760"/>
    </source>
</evidence>
<name>A0ABQ4XC49_9ASTR</name>
<evidence type="ECO:0000256" key="1">
    <source>
        <dbReference type="SAM" id="MobiDB-lite"/>
    </source>
</evidence>
<reference evidence="2" key="1">
    <citation type="journal article" date="2022" name="Int. J. Mol. Sci.">
        <title>Draft Genome of Tanacetum Coccineum: Genomic Comparison of Closely Related Tanacetum-Family Plants.</title>
        <authorList>
            <person name="Yamashiro T."/>
            <person name="Shiraishi A."/>
            <person name="Nakayama K."/>
            <person name="Satake H."/>
        </authorList>
    </citation>
    <scope>NUCLEOTIDE SEQUENCE</scope>
</reference>
<protein>
    <submittedName>
        <fullName evidence="2">Uncharacterized protein</fullName>
    </submittedName>
</protein>
<dbReference type="EMBL" id="BQNB010009389">
    <property type="protein sequence ID" value="GJS62854.1"/>
    <property type="molecule type" value="Genomic_DNA"/>
</dbReference>
<keyword evidence="3" id="KW-1185">Reference proteome</keyword>